<evidence type="ECO:0000313" key="1">
    <source>
        <dbReference type="EMBL" id="JAD27553.1"/>
    </source>
</evidence>
<reference evidence="1" key="1">
    <citation type="submission" date="2014-09" db="EMBL/GenBank/DDBJ databases">
        <authorList>
            <person name="Magalhaes I.L.F."/>
            <person name="Oliveira U."/>
            <person name="Santos F.R."/>
            <person name="Vidigal T.H.D.A."/>
            <person name="Brescovit A.D."/>
            <person name="Santos A.J."/>
        </authorList>
    </citation>
    <scope>NUCLEOTIDE SEQUENCE</scope>
    <source>
        <tissue evidence="1">Shoot tissue taken approximately 20 cm above the soil surface</tissue>
    </source>
</reference>
<organism evidence="1">
    <name type="scientific">Arundo donax</name>
    <name type="common">Giant reed</name>
    <name type="synonym">Donax arundinaceus</name>
    <dbReference type="NCBI Taxonomy" id="35708"/>
    <lineage>
        <taxon>Eukaryota</taxon>
        <taxon>Viridiplantae</taxon>
        <taxon>Streptophyta</taxon>
        <taxon>Embryophyta</taxon>
        <taxon>Tracheophyta</taxon>
        <taxon>Spermatophyta</taxon>
        <taxon>Magnoliopsida</taxon>
        <taxon>Liliopsida</taxon>
        <taxon>Poales</taxon>
        <taxon>Poaceae</taxon>
        <taxon>PACMAD clade</taxon>
        <taxon>Arundinoideae</taxon>
        <taxon>Arundineae</taxon>
        <taxon>Arundo</taxon>
    </lineage>
</organism>
<dbReference type="AlphaFoldDB" id="A0A0A8YNZ3"/>
<sequence length="58" mass="6334">MHTYCPSRFAVILPPRLVTFTLCPVSCSSSICSLDASTHLIALSLCFMYLLQPVKSAV</sequence>
<dbReference type="EMBL" id="GBRH01270342">
    <property type="protein sequence ID" value="JAD27553.1"/>
    <property type="molecule type" value="Transcribed_RNA"/>
</dbReference>
<protein>
    <submittedName>
        <fullName evidence="1">Uncharacterized protein</fullName>
    </submittedName>
</protein>
<proteinExistence type="predicted"/>
<name>A0A0A8YNZ3_ARUDO</name>
<accession>A0A0A8YNZ3</accession>
<reference evidence="1" key="2">
    <citation type="journal article" date="2015" name="Data Brief">
        <title>Shoot transcriptome of the giant reed, Arundo donax.</title>
        <authorList>
            <person name="Barrero R.A."/>
            <person name="Guerrero F.D."/>
            <person name="Moolhuijzen P."/>
            <person name="Goolsby J.A."/>
            <person name="Tidwell J."/>
            <person name="Bellgard S.E."/>
            <person name="Bellgard M.I."/>
        </authorList>
    </citation>
    <scope>NUCLEOTIDE SEQUENCE</scope>
    <source>
        <tissue evidence="1">Shoot tissue taken approximately 20 cm above the soil surface</tissue>
    </source>
</reference>